<sequence>MSLFRTSNRVRRHVACSNWSSYGDVIIKNIKFIVHCNFSIKGGVTVVSFYFRKLTRS</sequence>
<dbReference type="Proteomes" id="UP000238479">
    <property type="component" value="Chromosome 5"/>
</dbReference>
<dbReference type="Gramene" id="PRQ32471">
    <property type="protein sequence ID" value="PRQ32471"/>
    <property type="gene ID" value="RchiOBHm_Chr5g0046731"/>
</dbReference>
<accession>A0A2P6QE84</accession>
<dbReference type="EMBL" id="PDCK01000043">
    <property type="protein sequence ID" value="PRQ32471.1"/>
    <property type="molecule type" value="Genomic_DNA"/>
</dbReference>
<proteinExistence type="predicted"/>
<protein>
    <submittedName>
        <fullName evidence="1">Uncharacterized protein</fullName>
    </submittedName>
</protein>
<evidence type="ECO:0000313" key="1">
    <source>
        <dbReference type="EMBL" id="PRQ32471.1"/>
    </source>
</evidence>
<gene>
    <name evidence="1" type="ORF">RchiOBHm_Chr5g0046731</name>
</gene>
<dbReference type="AlphaFoldDB" id="A0A2P6QE84"/>
<keyword evidence="2" id="KW-1185">Reference proteome</keyword>
<evidence type="ECO:0000313" key="2">
    <source>
        <dbReference type="Proteomes" id="UP000238479"/>
    </source>
</evidence>
<organism evidence="1 2">
    <name type="scientific">Rosa chinensis</name>
    <name type="common">China rose</name>
    <dbReference type="NCBI Taxonomy" id="74649"/>
    <lineage>
        <taxon>Eukaryota</taxon>
        <taxon>Viridiplantae</taxon>
        <taxon>Streptophyta</taxon>
        <taxon>Embryophyta</taxon>
        <taxon>Tracheophyta</taxon>
        <taxon>Spermatophyta</taxon>
        <taxon>Magnoliopsida</taxon>
        <taxon>eudicotyledons</taxon>
        <taxon>Gunneridae</taxon>
        <taxon>Pentapetalae</taxon>
        <taxon>rosids</taxon>
        <taxon>fabids</taxon>
        <taxon>Rosales</taxon>
        <taxon>Rosaceae</taxon>
        <taxon>Rosoideae</taxon>
        <taxon>Rosoideae incertae sedis</taxon>
        <taxon>Rosa</taxon>
    </lineage>
</organism>
<reference evidence="1 2" key="1">
    <citation type="journal article" date="2018" name="Nat. Genet.">
        <title>The Rosa genome provides new insights in the design of modern roses.</title>
        <authorList>
            <person name="Bendahmane M."/>
        </authorList>
    </citation>
    <scope>NUCLEOTIDE SEQUENCE [LARGE SCALE GENOMIC DNA]</scope>
    <source>
        <strain evidence="2">cv. Old Blush</strain>
    </source>
</reference>
<comment type="caution">
    <text evidence="1">The sequence shown here is derived from an EMBL/GenBank/DDBJ whole genome shotgun (WGS) entry which is preliminary data.</text>
</comment>
<name>A0A2P6QE84_ROSCH</name>